<evidence type="ECO:0000313" key="2">
    <source>
        <dbReference type="EMBL" id="MBC5638589.1"/>
    </source>
</evidence>
<reference evidence="2" key="1">
    <citation type="submission" date="2020-08" db="EMBL/GenBank/DDBJ databases">
        <title>Genome public.</title>
        <authorList>
            <person name="Liu C."/>
            <person name="Sun Q."/>
        </authorList>
    </citation>
    <scope>NUCLEOTIDE SEQUENCE</scope>
    <source>
        <strain evidence="2">BX22</strain>
    </source>
</reference>
<accession>A0A923L905</accession>
<gene>
    <name evidence="2" type="ORF">H8S33_17585</name>
</gene>
<protein>
    <submittedName>
        <fullName evidence="2">Uncharacterized protein</fullName>
    </submittedName>
</protein>
<evidence type="ECO:0000313" key="3">
    <source>
        <dbReference type="Proteomes" id="UP000637359"/>
    </source>
</evidence>
<comment type="caution">
    <text evidence="2">The sequence shown here is derived from an EMBL/GenBank/DDBJ whole genome shotgun (WGS) entry which is preliminary data.</text>
</comment>
<feature type="transmembrane region" description="Helical" evidence="1">
    <location>
        <begin position="35"/>
        <end position="53"/>
    </location>
</feature>
<organism evidence="2 3">
    <name type="scientific">Ornithinibacillus hominis</name>
    <dbReference type="NCBI Taxonomy" id="2763055"/>
    <lineage>
        <taxon>Bacteria</taxon>
        <taxon>Bacillati</taxon>
        <taxon>Bacillota</taxon>
        <taxon>Bacilli</taxon>
        <taxon>Bacillales</taxon>
        <taxon>Bacillaceae</taxon>
        <taxon>Ornithinibacillus</taxon>
    </lineage>
</organism>
<sequence length="75" mass="8403">MSRFRKPMFGAFVGATTAGGWLIMDLMLPDPEGDYFLFSLMAIVNAAVGWNVVKMLNKKPETKEATSEKWQTESN</sequence>
<name>A0A923L905_9BACI</name>
<dbReference type="RefSeq" id="WP_186871288.1">
    <property type="nucleotide sequence ID" value="NZ_JACOOL010000017.1"/>
</dbReference>
<dbReference type="Proteomes" id="UP000637359">
    <property type="component" value="Unassembled WGS sequence"/>
</dbReference>
<keyword evidence="1" id="KW-1133">Transmembrane helix</keyword>
<proteinExistence type="predicted"/>
<keyword evidence="3" id="KW-1185">Reference proteome</keyword>
<dbReference type="EMBL" id="JACOOL010000017">
    <property type="protein sequence ID" value="MBC5638589.1"/>
    <property type="molecule type" value="Genomic_DNA"/>
</dbReference>
<feature type="transmembrane region" description="Helical" evidence="1">
    <location>
        <begin position="7"/>
        <end position="23"/>
    </location>
</feature>
<keyword evidence="1" id="KW-0812">Transmembrane</keyword>
<evidence type="ECO:0000256" key="1">
    <source>
        <dbReference type="SAM" id="Phobius"/>
    </source>
</evidence>
<dbReference type="AlphaFoldDB" id="A0A923L905"/>
<keyword evidence="1" id="KW-0472">Membrane</keyword>